<protein>
    <submittedName>
        <fullName evidence="2">Uncharacterized protein</fullName>
    </submittedName>
</protein>
<evidence type="ECO:0000313" key="2">
    <source>
        <dbReference type="EMBL" id="CEK99615.1"/>
    </source>
</evidence>
<accession>A0A0B7C573</accession>
<proteinExistence type="predicted"/>
<organism evidence="2">
    <name type="scientific">Arion vulgaris</name>
    <dbReference type="NCBI Taxonomy" id="1028688"/>
    <lineage>
        <taxon>Eukaryota</taxon>
        <taxon>Metazoa</taxon>
        <taxon>Spiralia</taxon>
        <taxon>Lophotrochozoa</taxon>
        <taxon>Mollusca</taxon>
        <taxon>Gastropoda</taxon>
        <taxon>Heterobranchia</taxon>
        <taxon>Euthyneura</taxon>
        <taxon>Panpulmonata</taxon>
        <taxon>Eupulmonata</taxon>
        <taxon>Stylommatophora</taxon>
        <taxon>Helicina</taxon>
        <taxon>Arionoidea</taxon>
        <taxon>Arionidae</taxon>
        <taxon>Arion</taxon>
    </lineage>
</organism>
<feature type="non-terminal residue" evidence="2">
    <location>
        <position position="1"/>
    </location>
</feature>
<sequence>PAELTVPISTTELQRTATATPAELTATSGSSGSVQTGLQPSHFPFLEGSYFLTSHAAVTEPSSAVS</sequence>
<feature type="region of interest" description="Disordered" evidence="1">
    <location>
        <begin position="1"/>
        <end position="39"/>
    </location>
</feature>
<feature type="compositionally biased region" description="Low complexity" evidence="1">
    <location>
        <begin position="16"/>
        <end position="27"/>
    </location>
</feature>
<dbReference type="AlphaFoldDB" id="A0A0B7C573"/>
<reference evidence="2" key="1">
    <citation type="submission" date="2014-12" db="EMBL/GenBank/DDBJ databases">
        <title>Insight into the proteome of Arion vulgaris.</title>
        <authorList>
            <person name="Aradska J."/>
            <person name="Bulat T."/>
            <person name="Smidak R."/>
            <person name="Sarate P."/>
            <person name="Gangsoo J."/>
            <person name="Sialana F."/>
            <person name="Bilban M."/>
            <person name="Lubec G."/>
        </authorList>
    </citation>
    <scope>NUCLEOTIDE SEQUENCE</scope>
    <source>
        <tissue evidence="2">Skin</tissue>
    </source>
</reference>
<feature type="non-terminal residue" evidence="2">
    <location>
        <position position="66"/>
    </location>
</feature>
<gene>
    <name evidence="2" type="primary">ORF221718</name>
</gene>
<evidence type="ECO:0000256" key="1">
    <source>
        <dbReference type="SAM" id="MobiDB-lite"/>
    </source>
</evidence>
<name>A0A0B7C573_9EUPU</name>
<dbReference type="EMBL" id="HACG01052744">
    <property type="protein sequence ID" value="CEK99615.1"/>
    <property type="molecule type" value="Transcribed_RNA"/>
</dbReference>
<feature type="compositionally biased region" description="Polar residues" evidence="1">
    <location>
        <begin position="28"/>
        <end position="39"/>
    </location>
</feature>